<evidence type="ECO:0000313" key="1">
    <source>
        <dbReference type="EMBL" id="PIS21441.1"/>
    </source>
</evidence>
<dbReference type="Proteomes" id="UP000231098">
    <property type="component" value="Unassembled WGS sequence"/>
</dbReference>
<sequence>MHFDNEKFYSFFFCPRLLTFECRFAILHTKVGNSIGFRDIGTQKQIGDATWVDRICNFVAFLNATTTRFWVKELNE</sequence>
<evidence type="ECO:0000313" key="2">
    <source>
        <dbReference type="Proteomes" id="UP000231098"/>
    </source>
</evidence>
<reference evidence="2" key="1">
    <citation type="submission" date="2017-09" db="EMBL/GenBank/DDBJ databases">
        <title>Depth-based differentiation of microbial function through sediment-hosted aquifers and enrichment of novel symbionts in the deep terrestrial subsurface.</title>
        <authorList>
            <person name="Probst A.J."/>
            <person name="Ladd B."/>
            <person name="Jarett J.K."/>
            <person name="Geller-Mcgrath D.E."/>
            <person name="Sieber C.M.K."/>
            <person name="Emerson J.B."/>
            <person name="Anantharaman K."/>
            <person name="Thomas B.C."/>
            <person name="Malmstrom R."/>
            <person name="Stieglmeier M."/>
            <person name="Klingl A."/>
            <person name="Woyke T."/>
            <person name="Ryan C.M."/>
            <person name="Banfield J.F."/>
        </authorList>
    </citation>
    <scope>NUCLEOTIDE SEQUENCE [LARGE SCALE GENOMIC DNA]</scope>
</reference>
<protein>
    <submittedName>
        <fullName evidence="1">Uncharacterized protein</fullName>
    </submittedName>
</protein>
<dbReference type="EMBL" id="PEYV01000047">
    <property type="protein sequence ID" value="PIS21441.1"/>
    <property type="molecule type" value="Genomic_DNA"/>
</dbReference>
<gene>
    <name evidence="1" type="ORF">COT51_02725</name>
</gene>
<name>A0A2H0X9B4_UNCKA</name>
<dbReference type="AlphaFoldDB" id="A0A2H0X9B4"/>
<organism evidence="1 2">
    <name type="scientific">candidate division WWE3 bacterium CG08_land_8_20_14_0_20_41_15</name>
    <dbReference type="NCBI Taxonomy" id="1975086"/>
    <lineage>
        <taxon>Bacteria</taxon>
        <taxon>Katanobacteria</taxon>
    </lineage>
</organism>
<comment type="caution">
    <text evidence="1">The sequence shown here is derived from an EMBL/GenBank/DDBJ whole genome shotgun (WGS) entry which is preliminary data.</text>
</comment>
<accession>A0A2H0X9B4</accession>
<proteinExistence type="predicted"/>